<reference evidence="2 3" key="1">
    <citation type="submission" date="2017-04" db="EMBL/GenBank/DDBJ databases">
        <title>Whole Genome Sequence of 1,4-Dioxane Degrading Bacterium Mycobacterium dioxanotrophicus PH-06.</title>
        <authorList>
            <person name="He Y."/>
        </authorList>
    </citation>
    <scope>NUCLEOTIDE SEQUENCE [LARGE SCALE GENOMIC DNA]</scope>
    <source>
        <strain evidence="2 3">PH-06</strain>
    </source>
</reference>
<dbReference type="EMBL" id="CP020809">
    <property type="protein sequence ID" value="ART70074.1"/>
    <property type="molecule type" value="Genomic_DNA"/>
</dbReference>
<dbReference type="RefSeq" id="WP_087077561.1">
    <property type="nucleotide sequence ID" value="NZ_CP020809.1"/>
</dbReference>
<dbReference type="NCBIfam" id="NF045780">
    <property type="entry name" value="TrlF_fam_ATP"/>
    <property type="match status" value="1"/>
</dbReference>
<dbReference type="Gene3D" id="3.40.50.300">
    <property type="entry name" value="P-loop containing nucleotide triphosphate hydrolases"/>
    <property type="match status" value="2"/>
</dbReference>
<dbReference type="OrthoDB" id="9791620at2"/>
<accession>A0A1Y0C4N7</accession>
<name>A0A1Y0C4N7_9MYCO</name>
<proteinExistence type="predicted"/>
<dbReference type="SUPFAM" id="SSF52540">
    <property type="entry name" value="P-loop containing nucleoside triphosphate hydrolases"/>
    <property type="match status" value="1"/>
</dbReference>
<feature type="coiled-coil region" evidence="1">
    <location>
        <begin position="602"/>
        <end position="629"/>
    </location>
</feature>
<dbReference type="InterPro" id="IPR016195">
    <property type="entry name" value="Pol/histidinol_Pase-like"/>
</dbReference>
<keyword evidence="3" id="KW-1185">Reference proteome</keyword>
<sequence>MPGAHWVRAALQVNPYAYQGRNSPSTRFASEADYNEALLDKCDELGIELIAITDHWAVDTASGLIHDATARGVVALPGFEANTAEGFHLLVIFESGTAVADVNAAVGACGGTPGCNNGTVGHSFEYILEKMSDRGALVIPAHANVANSGMLTGRQGNPLAKLINHPQLHALGITPSVAAAQEQEAIIERRKPFDRRHPLAVIHADDISHPDALETEGGSTWFKVSTLTVESLKIAVRTPETRIALTDPKGETRPLLKEISWVGGFLDGVTIPLSPDLTALIGGRGTGKSTAIESLRYVLGLTPIGASAKADHDAIVRGVLRAGTVVKLAVEAISPRPQAFTIERSVHNTPLVKDSSGTVTSLQPADVIGDVEIFGQHELAELTSDSAKVASMLHRFQGNGDLTAEHKATLATLKESREKLARAEMDKAELGEELADIPRLEEQVRQFQETDVPTRLSEVTRMNQDEAVFSEGQSRVADAKSTLTGLTDTQLTAKLGASYDGLEGSPQADTLRLVQSATNTLAETLKILATQAEAAIAAADAAIASAETDWTNAIREQRDDHADVLRQLVQDGLEPDKYLTTTKALEDLKAKEPRQAGIDANIKELVASRKTLLQELAEHENKRVEALHDAIRTANAATGGVVIVKPIAAQDRCHVKSLIEDAVSGQRTQIMAAVDAEGFSTRAFVEAARKGEAELTAKFSIRGAQARGVVDAGEALFRQIEELSVGNAVEVQLDIGAGTGTREFKKMDDLSKGQRATALLLLLLGASRAPLVIDQPEDDLDNRFVYDGIVKNLRELKGKRQIIASTHNANVPVLGDAELIVALEGSGQNGKPVEGGIGSLDDATIRALAESILEGGTAAFNARQHLYGF</sequence>
<evidence type="ECO:0000313" key="2">
    <source>
        <dbReference type="EMBL" id="ART70074.1"/>
    </source>
</evidence>
<protein>
    <submittedName>
        <fullName evidence="2">Uncharacterized protein</fullName>
    </submittedName>
</protein>
<evidence type="ECO:0000313" key="3">
    <source>
        <dbReference type="Proteomes" id="UP000195331"/>
    </source>
</evidence>
<dbReference type="InterPro" id="IPR054787">
    <property type="entry name" value="TrlF_ATPase"/>
</dbReference>
<keyword evidence="1" id="KW-0175">Coiled coil</keyword>
<dbReference type="InterPro" id="IPR027417">
    <property type="entry name" value="P-loop_NTPase"/>
</dbReference>
<dbReference type="Proteomes" id="UP000195331">
    <property type="component" value="Chromosome"/>
</dbReference>
<organism evidence="2 3">
    <name type="scientific">Mycobacterium dioxanotrophicus</name>
    <dbReference type="NCBI Taxonomy" id="482462"/>
    <lineage>
        <taxon>Bacteria</taxon>
        <taxon>Bacillati</taxon>
        <taxon>Actinomycetota</taxon>
        <taxon>Actinomycetes</taxon>
        <taxon>Mycobacteriales</taxon>
        <taxon>Mycobacteriaceae</taxon>
        <taxon>Mycobacterium</taxon>
    </lineage>
</organism>
<gene>
    <name evidence="2" type="ORF">BTO20_17180</name>
</gene>
<dbReference type="Gene3D" id="3.20.20.140">
    <property type="entry name" value="Metal-dependent hydrolases"/>
    <property type="match status" value="1"/>
</dbReference>
<dbReference type="KEGG" id="mdx:BTO20_17180"/>
<dbReference type="AlphaFoldDB" id="A0A1Y0C4N7"/>
<dbReference type="SUPFAM" id="SSF89550">
    <property type="entry name" value="PHP domain-like"/>
    <property type="match status" value="1"/>
</dbReference>
<evidence type="ECO:0000256" key="1">
    <source>
        <dbReference type="SAM" id="Coils"/>
    </source>
</evidence>